<keyword evidence="3 6" id="KW-0028">Amino-acid biosynthesis</keyword>
<dbReference type="HAMAP" id="MF_00197">
    <property type="entry name" value="DAP_epimerase"/>
    <property type="match status" value="1"/>
</dbReference>
<feature type="binding site" evidence="6">
    <location>
        <begin position="258"/>
        <end position="259"/>
    </location>
    <ligand>
        <name>substrate</name>
    </ligand>
</feature>
<feature type="compositionally biased region" description="Basic residues" evidence="8">
    <location>
        <begin position="1"/>
        <end position="10"/>
    </location>
</feature>
<feature type="region of interest" description="Disordered" evidence="8">
    <location>
        <begin position="1"/>
        <end position="23"/>
    </location>
</feature>
<feature type="binding site" evidence="6">
    <location>
        <begin position="268"/>
        <end position="269"/>
    </location>
    <ligand>
        <name>substrate</name>
    </ligand>
</feature>
<feature type="site" description="Could be important to modulate the pK values of the two catalytic cysteine residues" evidence="6">
    <location>
        <position position="209"/>
    </location>
</feature>
<evidence type="ECO:0000313" key="10">
    <source>
        <dbReference type="Proteomes" id="UP000007437"/>
    </source>
</evidence>
<evidence type="ECO:0000256" key="3">
    <source>
        <dbReference type="ARBA" id="ARBA00022605"/>
    </source>
</evidence>
<sequence length="333" mass="36094">MHGWSRKLRTSRSNTTGCTSASKRAHRAKQAFTDARLQYGAMKLKFTKMHGAGNDFVVLDGVRNMISPTPALVRYLADRNFGVGADQLLLVERPTLDGVDFKYRIFNCDGKEVEHCGNGARCFVKFVRDTGLSQARTIRVQVQHGVITLSVQDNGEVLVDMGAPVLAAPHVPFDTSGLTPARDGDDQLWPLDVHGSTQWISVVSMGNPHAVQIVDDADAAPVNRDGPVIESHARFPNRVNAGFMQIVSRREIKLRVYERGAGETLACGSGACAAVVTGIRRGVLDSPVRVRTRGGTLTISWDGQRNSDASVMMAGPATTVFEGKIDVPDELPT</sequence>
<dbReference type="InterPro" id="IPR001653">
    <property type="entry name" value="DAP_epimerase_DapF"/>
</dbReference>
<dbReference type="UniPathway" id="UPA00034">
    <property type="reaction ID" value="UER00025"/>
</dbReference>
<gene>
    <name evidence="6" type="primary">dapF</name>
    <name evidence="9" type="ordered locus">RBRH_03424</name>
</gene>
<dbReference type="GO" id="GO:0005829">
    <property type="term" value="C:cytosol"/>
    <property type="evidence" value="ECO:0007669"/>
    <property type="project" value="TreeGrafter"/>
</dbReference>
<evidence type="ECO:0000256" key="8">
    <source>
        <dbReference type="SAM" id="MobiDB-lite"/>
    </source>
</evidence>
<comment type="similarity">
    <text evidence="1 6">Belongs to the diaminopimelate epimerase family.</text>
</comment>
<reference evidence="9 10" key="1">
    <citation type="journal article" date="2011" name="J. Bacteriol.">
        <title>Complete genome sequence of Burkholderia rhizoxinica, an endosymbiont of Rhizopus microsporus.</title>
        <authorList>
            <person name="Lackner G."/>
            <person name="Moebius N."/>
            <person name="Partida-Martinez L."/>
            <person name="Hertweck C."/>
        </authorList>
    </citation>
    <scope>NUCLEOTIDE SEQUENCE [LARGE SCALE GENOMIC DNA]</scope>
    <source>
        <strain evidence="10">DSM 19002 / CIP 109453 / HKI 454</strain>
    </source>
</reference>
<protein>
    <recommendedName>
        <fullName evidence="6 7">Diaminopimelate epimerase</fullName>
        <shortName evidence="6">DAP epimerase</shortName>
        <ecNumber evidence="6 7">5.1.1.7</ecNumber>
    </recommendedName>
    <alternativeName>
        <fullName evidence="6">PLP-independent amino acid racemase</fullName>
    </alternativeName>
</protein>
<evidence type="ECO:0000256" key="5">
    <source>
        <dbReference type="ARBA" id="ARBA00023235"/>
    </source>
</evidence>
<dbReference type="eggNOG" id="COG0253">
    <property type="taxonomic scope" value="Bacteria"/>
</dbReference>
<dbReference type="AlphaFoldDB" id="E5AN76"/>
<accession>E5AN76</accession>
<comment type="function">
    <text evidence="6">Catalyzes the stereoinversion of LL-2,6-diaminopimelate (L,L-DAP) to meso-diaminopimelate (meso-DAP), a precursor of L-lysine and an essential component of the bacterial peptidoglycan.</text>
</comment>
<name>E5AN76_MYCRK</name>
<feature type="binding site" evidence="6">
    <location>
        <position position="54"/>
    </location>
    <ligand>
        <name>substrate</name>
    </ligand>
</feature>
<dbReference type="Pfam" id="PF01678">
    <property type="entry name" value="DAP_epimerase"/>
    <property type="match status" value="2"/>
</dbReference>
<evidence type="ECO:0000313" key="9">
    <source>
        <dbReference type="EMBL" id="CBW76329.1"/>
    </source>
</evidence>
<comment type="catalytic activity">
    <reaction evidence="6">
        <text>(2S,6S)-2,6-diaminopimelate = meso-2,6-diaminopimelate</text>
        <dbReference type="Rhea" id="RHEA:15393"/>
        <dbReference type="ChEBI" id="CHEBI:57609"/>
        <dbReference type="ChEBI" id="CHEBI:57791"/>
        <dbReference type="EC" id="5.1.1.7"/>
    </reaction>
</comment>
<dbReference type="NCBIfam" id="TIGR00652">
    <property type="entry name" value="DapF"/>
    <property type="match status" value="1"/>
</dbReference>
<evidence type="ECO:0000256" key="1">
    <source>
        <dbReference type="ARBA" id="ARBA00010219"/>
    </source>
</evidence>
<feature type="binding site" evidence="6">
    <location>
        <position position="207"/>
    </location>
    <ligand>
        <name>substrate</name>
    </ligand>
</feature>
<evidence type="ECO:0000256" key="7">
    <source>
        <dbReference type="NCBIfam" id="TIGR00652"/>
    </source>
</evidence>
<evidence type="ECO:0000256" key="4">
    <source>
        <dbReference type="ARBA" id="ARBA00023154"/>
    </source>
</evidence>
<comment type="subunit">
    <text evidence="6">Homodimer.</text>
</comment>
<feature type="site" description="Could be important to modulate the pK values of the two catalytic cysteine residues" evidence="6">
    <location>
        <position position="258"/>
    </location>
</feature>
<feature type="active site" description="Proton acceptor" evidence="6">
    <location>
        <position position="267"/>
    </location>
</feature>
<feature type="binding site" evidence="6">
    <location>
        <position position="87"/>
    </location>
    <ligand>
        <name>substrate</name>
    </ligand>
</feature>
<evidence type="ECO:0000256" key="6">
    <source>
        <dbReference type="HAMAP-Rule" id="MF_00197"/>
    </source>
</evidence>
<dbReference type="KEGG" id="brh:RBRH_03424"/>
<organism evidence="9 10">
    <name type="scientific">Mycetohabitans rhizoxinica (strain DSM 19002 / CIP 109453 / HKI 454)</name>
    <name type="common">Paraburkholderia rhizoxinica</name>
    <dbReference type="NCBI Taxonomy" id="882378"/>
    <lineage>
        <taxon>Bacteria</taxon>
        <taxon>Pseudomonadati</taxon>
        <taxon>Pseudomonadota</taxon>
        <taxon>Betaproteobacteria</taxon>
        <taxon>Burkholderiales</taxon>
        <taxon>Burkholderiaceae</taxon>
        <taxon>Mycetohabitans</taxon>
    </lineage>
</organism>
<feature type="binding site" evidence="6">
    <location>
        <begin position="117"/>
        <end position="118"/>
    </location>
    <ligand>
        <name>substrate</name>
    </ligand>
</feature>
<keyword evidence="5 6" id="KW-0413">Isomerase</keyword>
<keyword evidence="2 6" id="KW-0963">Cytoplasm</keyword>
<dbReference type="FunFam" id="3.10.310.10:FF:000001">
    <property type="entry name" value="Diaminopimelate epimerase"/>
    <property type="match status" value="1"/>
</dbReference>
<dbReference type="GO" id="GO:0008837">
    <property type="term" value="F:diaminopimelate epimerase activity"/>
    <property type="evidence" value="ECO:0007669"/>
    <property type="project" value="UniProtKB-UniRule"/>
</dbReference>
<dbReference type="Proteomes" id="UP000007437">
    <property type="component" value="Chromosome"/>
</dbReference>
<feature type="binding site" evidence="6">
    <location>
        <position position="240"/>
    </location>
    <ligand>
        <name>substrate</name>
    </ligand>
</feature>
<dbReference type="SUPFAM" id="SSF54506">
    <property type="entry name" value="Diaminopimelate epimerase-like"/>
    <property type="match status" value="1"/>
</dbReference>
<dbReference type="PANTHER" id="PTHR31689">
    <property type="entry name" value="DIAMINOPIMELATE EPIMERASE, CHLOROPLASTIC"/>
    <property type="match status" value="1"/>
</dbReference>
<feature type="binding site" evidence="6">
    <location>
        <position position="107"/>
    </location>
    <ligand>
        <name>substrate</name>
    </ligand>
</feature>
<dbReference type="STRING" id="882378.RBRH_03424"/>
<feature type="compositionally biased region" description="Polar residues" evidence="8">
    <location>
        <begin position="11"/>
        <end position="22"/>
    </location>
</feature>
<feature type="active site" description="Proton donor" evidence="6">
    <location>
        <position position="116"/>
    </location>
</feature>
<keyword evidence="4 6" id="KW-0457">Lysine biosynthesis</keyword>
<comment type="subcellular location">
    <subcellularLocation>
        <location evidence="6">Cytoplasm</location>
    </subcellularLocation>
</comment>
<dbReference type="EMBL" id="FR687359">
    <property type="protein sequence ID" value="CBW76329.1"/>
    <property type="molecule type" value="Genomic_DNA"/>
</dbReference>
<dbReference type="EC" id="5.1.1.7" evidence="6 7"/>
<dbReference type="PANTHER" id="PTHR31689:SF0">
    <property type="entry name" value="DIAMINOPIMELATE EPIMERASE"/>
    <property type="match status" value="1"/>
</dbReference>
<proteinExistence type="inferred from homology"/>
<dbReference type="Gene3D" id="3.10.310.10">
    <property type="entry name" value="Diaminopimelate Epimerase, Chain A, domain 1"/>
    <property type="match status" value="2"/>
</dbReference>
<evidence type="ECO:0000256" key="2">
    <source>
        <dbReference type="ARBA" id="ARBA00022490"/>
    </source>
</evidence>
<dbReference type="GO" id="GO:0009089">
    <property type="term" value="P:lysine biosynthetic process via diaminopimelate"/>
    <property type="evidence" value="ECO:0007669"/>
    <property type="project" value="UniProtKB-UniRule"/>
</dbReference>
<dbReference type="HOGENOM" id="CLU_053306_1_1_4"/>
<comment type="pathway">
    <text evidence="6">Amino-acid biosynthesis; L-lysine biosynthesis via DAP pathway; DL-2,6-diaminopimelate from LL-2,6-diaminopimelate: step 1/1.</text>
</comment>